<dbReference type="PROSITE" id="PS50112">
    <property type="entry name" value="PAS"/>
    <property type="match status" value="1"/>
</dbReference>
<dbReference type="InterPro" id="IPR013656">
    <property type="entry name" value="PAS_4"/>
</dbReference>
<dbReference type="PRINTS" id="PR00344">
    <property type="entry name" value="BCTRLSENSOR"/>
</dbReference>
<keyword evidence="20" id="KW-1185">Reference proteome</keyword>
<evidence type="ECO:0000256" key="7">
    <source>
        <dbReference type="ARBA" id="ARBA00022741"/>
    </source>
</evidence>
<name>A0A2H9VL07_9SPHI</name>
<evidence type="ECO:0000256" key="4">
    <source>
        <dbReference type="ARBA" id="ARBA00022475"/>
    </source>
</evidence>
<dbReference type="Pfam" id="PF00512">
    <property type="entry name" value="HisKA"/>
    <property type="match status" value="1"/>
</dbReference>
<evidence type="ECO:0000259" key="17">
    <source>
        <dbReference type="PROSITE" id="PS50113"/>
    </source>
</evidence>
<dbReference type="InterPro" id="IPR042463">
    <property type="entry name" value="HNOB_dom_associated_sf"/>
</dbReference>
<evidence type="ECO:0000259" key="18">
    <source>
        <dbReference type="PROSITE" id="PS50894"/>
    </source>
</evidence>
<dbReference type="InterPro" id="IPR036641">
    <property type="entry name" value="HPT_dom_sf"/>
</dbReference>
<dbReference type="EMBL" id="PGFJ01000002">
    <property type="protein sequence ID" value="PJJ79031.1"/>
    <property type="molecule type" value="Genomic_DNA"/>
</dbReference>
<dbReference type="Pfam" id="PF01627">
    <property type="entry name" value="Hpt"/>
    <property type="match status" value="1"/>
</dbReference>
<dbReference type="InterPro" id="IPR011006">
    <property type="entry name" value="CheY-like_superfamily"/>
</dbReference>
<evidence type="ECO:0000256" key="3">
    <source>
        <dbReference type="ARBA" id="ARBA00012438"/>
    </source>
</evidence>
<dbReference type="Gene3D" id="1.20.120.160">
    <property type="entry name" value="HPT domain"/>
    <property type="match status" value="1"/>
</dbReference>
<dbReference type="Gene3D" id="3.30.450.260">
    <property type="entry name" value="Haem NO binding associated domain"/>
    <property type="match status" value="1"/>
</dbReference>
<dbReference type="SUPFAM" id="SSF52172">
    <property type="entry name" value="CheY-like"/>
    <property type="match status" value="1"/>
</dbReference>
<dbReference type="SUPFAM" id="SSF55785">
    <property type="entry name" value="PYP-like sensor domain (PAS domain)"/>
    <property type="match status" value="2"/>
</dbReference>
<dbReference type="SMART" id="SM00388">
    <property type="entry name" value="HisKA"/>
    <property type="match status" value="1"/>
</dbReference>
<dbReference type="SMART" id="SM00387">
    <property type="entry name" value="HATPase_c"/>
    <property type="match status" value="1"/>
</dbReference>
<dbReference type="PROSITE" id="PS50113">
    <property type="entry name" value="PAC"/>
    <property type="match status" value="1"/>
</dbReference>
<dbReference type="CDD" id="cd16922">
    <property type="entry name" value="HATPase_EvgS-ArcB-TorS-like"/>
    <property type="match status" value="1"/>
</dbReference>
<keyword evidence="4" id="KW-1003">Cell membrane</keyword>
<dbReference type="PROSITE" id="PS50894">
    <property type="entry name" value="HPT"/>
    <property type="match status" value="1"/>
</dbReference>
<keyword evidence="6" id="KW-0812">Transmembrane</keyword>
<dbReference type="Gene3D" id="3.40.50.2300">
    <property type="match status" value="1"/>
</dbReference>
<dbReference type="SUPFAM" id="SSF47226">
    <property type="entry name" value="Histidine-containing phosphotransfer domain, HPT domain"/>
    <property type="match status" value="1"/>
</dbReference>
<dbReference type="SUPFAM" id="SSF55874">
    <property type="entry name" value="ATPase domain of HSP90 chaperone/DNA topoisomerase II/histidine kinase"/>
    <property type="match status" value="1"/>
</dbReference>
<dbReference type="InterPro" id="IPR005467">
    <property type="entry name" value="His_kinase_dom"/>
</dbReference>
<dbReference type="InterPro" id="IPR003661">
    <property type="entry name" value="HisK_dim/P_dom"/>
</dbReference>
<protein>
    <recommendedName>
        <fullName evidence="3">histidine kinase</fullName>
        <ecNumber evidence="3">2.7.13.3</ecNumber>
    </recommendedName>
</protein>
<dbReference type="PROSITE" id="PS50109">
    <property type="entry name" value="HIS_KIN"/>
    <property type="match status" value="1"/>
</dbReference>
<dbReference type="Proteomes" id="UP000242687">
    <property type="component" value="Unassembled WGS sequence"/>
</dbReference>
<feature type="domain" description="PAC" evidence="17">
    <location>
        <begin position="206"/>
        <end position="258"/>
    </location>
</feature>
<comment type="caution">
    <text evidence="19">The sequence shown here is derived from an EMBL/GenBank/DDBJ whole genome shotgun (WGS) entry which is preliminary data.</text>
</comment>
<gene>
    <name evidence="19" type="ORF">CLV57_2155</name>
</gene>
<keyword evidence="10" id="KW-0902">Two-component regulatory system</keyword>
<dbReference type="CDD" id="cd17546">
    <property type="entry name" value="REC_hyHK_CKI1_RcsC-like"/>
    <property type="match status" value="1"/>
</dbReference>
<feature type="domain" description="HPt" evidence="18">
    <location>
        <begin position="803"/>
        <end position="898"/>
    </location>
</feature>
<dbReference type="SMART" id="SM00448">
    <property type="entry name" value="REC"/>
    <property type="match status" value="1"/>
</dbReference>
<evidence type="ECO:0000256" key="10">
    <source>
        <dbReference type="ARBA" id="ARBA00023012"/>
    </source>
</evidence>
<dbReference type="Gene3D" id="1.10.287.130">
    <property type="match status" value="1"/>
</dbReference>
<dbReference type="Pfam" id="PF00072">
    <property type="entry name" value="Response_reg"/>
    <property type="match status" value="1"/>
</dbReference>
<feature type="modified residue" description="4-aspartylphosphate" evidence="13">
    <location>
        <position position="693"/>
    </location>
</feature>
<dbReference type="Gene3D" id="3.30.565.10">
    <property type="entry name" value="Histidine kinase-like ATPase, C-terminal domain"/>
    <property type="match status" value="1"/>
</dbReference>
<evidence type="ECO:0000313" key="20">
    <source>
        <dbReference type="Proteomes" id="UP000242687"/>
    </source>
</evidence>
<dbReference type="Pfam" id="PF08448">
    <property type="entry name" value="PAS_4"/>
    <property type="match status" value="1"/>
</dbReference>
<comment type="catalytic activity">
    <reaction evidence="1">
        <text>ATP + protein L-histidine = ADP + protein N-phospho-L-histidine.</text>
        <dbReference type="EC" id="2.7.13.3"/>
    </reaction>
</comment>
<keyword evidence="7" id="KW-0547">Nucleotide-binding</keyword>
<accession>A0A2H9VL07</accession>
<dbReference type="AlphaFoldDB" id="A0A2H9VL07"/>
<dbReference type="OrthoDB" id="9811889at2"/>
<dbReference type="GO" id="GO:0005524">
    <property type="term" value="F:ATP binding"/>
    <property type="evidence" value="ECO:0007669"/>
    <property type="project" value="UniProtKB-KW"/>
</dbReference>
<dbReference type="Gene3D" id="3.30.450.20">
    <property type="entry name" value="PAS domain"/>
    <property type="match status" value="2"/>
</dbReference>
<dbReference type="InterPro" id="IPR036097">
    <property type="entry name" value="HisK_dim/P_sf"/>
</dbReference>
<comment type="subcellular location">
    <subcellularLocation>
        <location evidence="2">Cell membrane</location>
        <topology evidence="2">Multi-pass membrane protein</topology>
    </subcellularLocation>
</comment>
<dbReference type="CDD" id="cd00130">
    <property type="entry name" value="PAS"/>
    <property type="match status" value="2"/>
</dbReference>
<dbReference type="InterPro" id="IPR003594">
    <property type="entry name" value="HATPase_dom"/>
</dbReference>
<dbReference type="SUPFAM" id="SSF47384">
    <property type="entry name" value="Homodimeric domain of signal transducing histidine kinase"/>
    <property type="match status" value="1"/>
</dbReference>
<evidence type="ECO:0000313" key="19">
    <source>
        <dbReference type="EMBL" id="PJJ79031.1"/>
    </source>
</evidence>
<dbReference type="PROSITE" id="PS50110">
    <property type="entry name" value="RESPONSE_REGULATORY"/>
    <property type="match status" value="1"/>
</dbReference>
<evidence type="ECO:0000256" key="9">
    <source>
        <dbReference type="ARBA" id="ARBA00022989"/>
    </source>
</evidence>
<evidence type="ECO:0000256" key="5">
    <source>
        <dbReference type="ARBA" id="ARBA00022553"/>
    </source>
</evidence>
<evidence type="ECO:0000256" key="11">
    <source>
        <dbReference type="ARBA" id="ARBA00023136"/>
    </source>
</evidence>
<dbReference type="EC" id="2.7.13.3" evidence="3"/>
<keyword evidence="5 13" id="KW-0597">Phosphoprotein</keyword>
<sequence>MSVTQFIFDNDQLNRLFPYYILLNKDFSIEGYGSALGKIIGKQGGQYFKDIFKVIDSVDSANNISNINASDGYTMKISIASHPDMVLSGALEYLKQAGKYFFSGNLVANAIKSDSSTNNTELPENFNFPDNFFERVVNELPSDVVVLDTDHTYRFINPRAIKDAELREWMIGKTDEDYCNLKGRPLSLAEERRRQFNEVMRTRKQRMWEERMSAPDGSTHYLLRNMYPVLDNDQSVEFVIGYGLDITDRKIMEDQLRINEKRYRDLYNFSPALIYTHSTDGTLLSVNPAIFAVLGYTADEVVNKNIKVLLPGIDKDRIQVDYIDKVNGAGTSKGIFRATHKNGNSKYLFYQNYKVEEQDSQPYIIGFSQDITERILAEKELLLAKRNTEKLSKVKDTFLANMSHELRTPMNGILGVTNLLSKTVLNDQQTHYAHLITDSVNNLLTIINDILDMEKISSGNIEFEHRAFKVVDKVASIVHSFEYKANQKQVQLKLNNTLPSNLVVIGDQHRLAQILNNLLSNAIKFTNKGSVIVTTGLLHYTDADAIVEFVVEDTGIGIDESRLPTIFEPFVKASTKFAGKFGGTGLGLSISKNLAEMQGGSIELKSKVGVGSTFTFNLPFKRGQLQALSETKAPPLSLSKIEKKILVAEDIELNQFLVKTMLESWGGSVDIAVNGKEAIEKVNGNTYDLILMDIQMPEMDGITATRHIRELNNDQKANIPIIAFTANTLQGDAKLYKDAGMNDYITKPYTEEKLHEKISEVLNLAEKEQTETPSAPDTTQQIVLENEERLYSIAMIEAIGKNNPAFIDKMIVMFVDFVVKDFDKLKEAASQNNWKEVGQIAHKLKSTFGNMGVTSLVPYVIELESQAGEPNQLIEKLDNGLAKVFKQMKADYPDLFTN</sequence>
<dbReference type="InterPro" id="IPR000700">
    <property type="entry name" value="PAS-assoc_C"/>
</dbReference>
<evidence type="ECO:0000256" key="1">
    <source>
        <dbReference type="ARBA" id="ARBA00000085"/>
    </source>
</evidence>
<dbReference type="CDD" id="cd00082">
    <property type="entry name" value="HisKA"/>
    <property type="match status" value="1"/>
</dbReference>
<proteinExistence type="predicted"/>
<dbReference type="InterPro" id="IPR004358">
    <property type="entry name" value="Sig_transdc_His_kin-like_C"/>
</dbReference>
<dbReference type="GO" id="GO:0005886">
    <property type="term" value="C:plasma membrane"/>
    <property type="evidence" value="ECO:0007669"/>
    <property type="project" value="UniProtKB-SubCell"/>
</dbReference>
<feature type="domain" description="PAS" evidence="16">
    <location>
        <begin position="259"/>
        <end position="311"/>
    </location>
</feature>
<dbReference type="GO" id="GO:0000155">
    <property type="term" value="F:phosphorelay sensor kinase activity"/>
    <property type="evidence" value="ECO:0007669"/>
    <property type="project" value="InterPro"/>
</dbReference>
<dbReference type="FunFam" id="3.30.565.10:FF:000010">
    <property type="entry name" value="Sensor histidine kinase RcsC"/>
    <property type="match status" value="1"/>
</dbReference>
<feature type="domain" description="Response regulatory" evidence="15">
    <location>
        <begin position="644"/>
        <end position="762"/>
    </location>
</feature>
<evidence type="ECO:0000256" key="8">
    <source>
        <dbReference type="ARBA" id="ARBA00022840"/>
    </source>
</evidence>
<dbReference type="NCBIfam" id="TIGR00229">
    <property type="entry name" value="sensory_box"/>
    <property type="match status" value="1"/>
</dbReference>
<dbReference type="SMART" id="SM00091">
    <property type="entry name" value="PAS"/>
    <property type="match status" value="1"/>
</dbReference>
<reference evidence="19 20" key="1">
    <citation type="submission" date="2017-11" db="EMBL/GenBank/DDBJ databases">
        <title>Genomic Encyclopedia of Archaeal and Bacterial Type Strains, Phase II (KMG-II): From Individual Species to Whole Genera.</title>
        <authorList>
            <person name="Goeker M."/>
        </authorList>
    </citation>
    <scope>NUCLEOTIDE SEQUENCE [LARGE SCALE GENOMIC DNA]</scope>
    <source>
        <strain evidence="19 20">DSM 28175</strain>
    </source>
</reference>
<evidence type="ECO:0000256" key="13">
    <source>
        <dbReference type="PROSITE-ProRule" id="PRU00169"/>
    </source>
</evidence>
<evidence type="ECO:0000256" key="12">
    <source>
        <dbReference type="PROSITE-ProRule" id="PRU00110"/>
    </source>
</evidence>
<dbReference type="Pfam" id="PF02518">
    <property type="entry name" value="HATPase_c"/>
    <property type="match status" value="1"/>
</dbReference>
<dbReference type="SMART" id="SM00086">
    <property type="entry name" value="PAC"/>
    <property type="match status" value="2"/>
</dbReference>
<keyword evidence="11" id="KW-0472">Membrane</keyword>
<evidence type="ECO:0000256" key="6">
    <source>
        <dbReference type="ARBA" id="ARBA00022692"/>
    </source>
</evidence>
<dbReference type="Pfam" id="PF13426">
    <property type="entry name" value="PAS_9"/>
    <property type="match status" value="1"/>
</dbReference>
<dbReference type="InterPro" id="IPR008207">
    <property type="entry name" value="Sig_transdc_His_kin_Hpt_dom"/>
</dbReference>
<keyword evidence="8" id="KW-0067">ATP-binding</keyword>
<evidence type="ECO:0000259" key="14">
    <source>
        <dbReference type="PROSITE" id="PS50109"/>
    </source>
</evidence>
<dbReference type="PANTHER" id="PTHR45339">
    <property type="entry name" value="HYBRID SIGNAL TRANSDUCTION HISTIDINE KINASE J"/>
    <property type="match status" value="1"/>
</dbReference>
<dbReference type="InterPro" id="IPR035965">
    <property type="entry name" value="PAS-like_dom_sf"/>
</dbReference>
<dbReference type="InterPro" id="IPR036890">
    <property type="entry name" value="HATPase_C_sf"/>
</dbReference>
<organism evidence="19 20">
    <name type="scientific">Mucilaginibacter auburnensis</name>
    <dbReference type="NCBI Taxonomy" id="1457233"/>
    <lineage>
        <taxon>Bacteria</taxon>
        <taxon>Pseudomonadati</taxon>
        <taxon>Bacteroidota</taxon>
        <taxon>Sphingobacteriia</taxon>
        <taxon>Sphingobacteriales</taxon>
        <taxon>Sphingobacteriaceae</taxon>
        <taxon>Mucilaginibacter</taxon>
    </lineage>
</organism>
<evidence type="ECO:0000259" key="16">
    <source>
        <dbReference type="PROSITE" id="PS50112"/>
    </source>
</evidence>
<dbReference type="InterPro" id="IPR001789">
    <property type="entry name" value="Sig_transdc_resp-reg_receiver"/>
</dbReference>
<dbReference type="InterPro" id="IPR001610">
    <property type="entry name" value="PAC"/>
</dbReference>
<evidence type="ECO:0000256" key="2">
    <source>
        <dbReference type="ARBA" id="ARBA00004651"/>
    </source>
</evidence>
<dbReference type="InterPro" id="IPR000014">
    <property type="entry name" value="PAS"/>
</dbReference>
<dbReference type="RefSeq" id="WP_100341401.1">
    <property type="nucleotide sequence ID" value="NZ_PGFJ01000002.1"/>
</dbReference>
<feature type="modified residue" description="Phosphohistidine" evidence="12">
    <location>
        <position position="842"/>
    </location>
</feature>
<keyword evidence="9" id="KW-1133">Transmembrane helix</keyword>
<evidence type="ECO:0000259" key="15">
    <source>
        <dbReference type="PROSITE" id="PS50110"/>
    </source>
</evidence>
<feature type="domain" description="Histidine kinase" evidence="14">
    <location>
        <begin position="401"/>
        <end position="622"/>
    </location>
</feature>
<dbReference type="PANTHER" id="PTHR45339:SF1">
    <property type="entry name" value="HYBRID SIGNAL TRANSDUCTION HISTIDINE KINASE J"/>
    <property type="match status" value="1"/>
</dbReference>